<feature type="region of interest" description="Disordered" evidence="1">
    <location>
        <begin position="1"/>
        <end position="23"/>
    </location>
</feature>
<protein>
    <submittedName>
        <fullName evidence="2">Uncharacterized protein</fullName>
    </submittedName>
</protein>
<gene>
    <name evidence="2" type="ORF">MM415A03362_0012</name>
</gene>
<sequence>MPKRPKKKTRKDKIRESAIGRMPKELIKELNEMDVDPEKDKN</sequence>
<reference evidence="2" key="1">
    <citation type="submission" date="2020-03" db="EMBL/GenBank/DDBJ databases">
        <title>The deep terrestrial virosphere.</title>
        <authorList>
            <person name="Holmfeldt K."/>
            <person name="Nilsson E."/>
            <person name="Simone D."/>
            <person name="Lopez-Fernandez M."/>
            <person name="Wu X."/>
            <person name="de Brujin I."/>
            <person name="Lundin D."/>
            <person name="Andersson A."/>
            <person name="Bertilsson S."/>
            <person name="Dopson M."/>
        </authorList>
    </citation>
    <scope>NUCLEOTIDE SEQUENCE</scope>
    <source>
        <strain evidence="2">MM415A03362</strain>
    </source>
</reference>
<evidence type="ECO:0000313" key="2">
    <source>
        <dbReference type="EMBL" id="QJA71134.1"/>
    </source>
</evidence>
<dbReference type="AlphaFoldDB" id="A0A6M3JLX0"/>
<organism evidence="2">
    <name type="scientific">viral metagenome</name>
    <dbReference type="NCBI Taxonomy" id="1070528"/>
    <lineage>
        <taxon>unclassified sequences</taxon>
        <taxon>metagenomes</taxon>
        <taxon>organismal metagenomes</taxon>
    </lineage>
</organism>
<evidence type="ECO:0000256" key="1">
    <source>
        <dbReference type="SAM" id="MobiDB-lite"/>
    </source>
</evidence>
<name>A0A6M3JLX0_9ZZZZ</name>
<accession>A0A6M3JLX0</accession>
<feature type="compositionally biased region" description="Basic residues" evidence="1">
    <location>
        <begin position="1"/>
        <end position="12"/>
    </location>
</feature>
<proteinExistence type="predicted"/>
<dbReference type="EMBL" id="MT141848">
    <property type="protein sequence ID" value="QJA71134.1"/>
    <property type="molecule type" value="Genomic_DNA"/>
</dbReference>
<feature type="compositionally biased region" description="Basic and acidic residues" evidence="1">
    <location>
        <begin position="13"/>
        <end position="23"/>
    </location>
</feature>